<evidence type="ECO:0000313" key="7">
    <source>
        <dbReference type="Proteomes" id="UP000542342"/>
    </source>
</evidence>
<feature type="region of interest" description="Disordered" evidence="4">
    <location>
        <begin position="1"/>
        <end position="37"/>
    </location>
</feature>
<keyword evidence="7" id="KW-1185">Reference proteome</keyword>
<sequence length="571" mass="63308">MPTAGKPKTFSDGGVNGPAKRASAGDRDSRAALSPRPKGCRCWYSSFRLIVGWGAAAGLTWLVAGNAEFHQAVQAEPQSSSTKLPPSEQPAPPSQGPINTEQRRGDLALAARHILHQYCRECHGGAKKQGRLVISHAESLLRQDLPVPWVKPGEPSASQIVHFLEEGSMPPGNRPRPKPEEVRLLREWIAAGAPAFPAAFDEDYILTTLVRDLAQRGRDAPYGRYVSLAHCVPPQLGSPTLRSLESELRRHLQQCGLQELVPIDPPATVFRFDIREAHWHSRELFLRLQQGAPAGVYPLSPYDLLLLEYPFVENAEGASRWPSAIQDYLQAARLIRPVPYLRGDWLSAYLASSSPLAEELRNLTALAESLERQGWPPAGREKEAPCGPVPRPFHTLPLPASALPPGRQPVTAWYRSAASPANLPKGWQAELISSQGQPLRRVRKGEPFRLRLQAPQDVHFTLLMIWCTGHIETVETNRGGFLKRGEHILTPREAEAFRIVDILTGEKETREFFLLLASPQPLPALTLVRSRHAASPRCELQRRFPIERFLLEAQGRPAPLESLLVPIPLSE</sequence>
<dbReference type="Proteomes" id="UP000542342">
    <property type="component" value="Unassembled WGS sequence"/>
</dbReference>
<dbReference type="GO" id="GO:0020037">
    <property type="term" value="F:heme binding"/>
    <property type="evidence" value="ECO:0007669"/>
    <property type="project" value="InterPro"/>
</dbReference>
<protein>
    <recommendedName>
        <fullName evidence="5">Cytochrome c domain-containing protein</fullName>
    </recommendedName>
</protein>
<dbReference type="InterPro" id="IPR009056">
    <property type="entry name" value="Cyt_c-like_dom"/>
</dbReference>
<feature type="region of interest" description="Disordered" evidence="4">
    <location>
        <begin position="73"/>
        <end position="100"/>
    </location>
</feature>
<dbReference type="InterPro" id="IPR011429">
    <property type="entry name" value="Cyt_c_Planctomycete-type"/>
</dbReference>
<organism evidence="6 7">
    <name type="scientific">Thermogemmata fonticola</name>
    <dbReference type="NCBI Taxonomy" id="2755323"/>
    <lineage>
        <taxon>Bacteria</taxon>
        <taxon>Pseudomonadati</taxon>
        <taxon>Planctomycetota</taxon>
        <taxon>Planctomycetia</taxon>
        <taxon>Gemmatales</taxon>
        <taxon>Gemmataceae</taxon>
        <taxon>Thermogemmata</taxon>
    </lineage>
</organism>
<keyword evidence="1 3" id="KW-0479">Metal-binding</keyword>
<evidence type="ECO:0000259" key="5">
    <source>
        <dbReference type="PROSITE" id="PS51007"/>
    </source>
</evidence>
<dbReference type="EMBL" id="JACEFB010000017">
    <property type="protein sequence ID" value="MBA2227695.1"/>
    <property type="molecule type" value="Genomic_DNA"/>
</dbReference>
<dbReference type="RefSeq" id="WP_194539558.1">
    <property type="nucleotide sequence ID" value="NZ_JACEFB010000017.1"/>
</dbReference>
<name>A0A7V8VGX7_9BACT</name>
<keyword evidence="3" id="KW-0349">Heme</keyword>
<dbReference type="Pfam" id="PF07635">
    <property type="entry name" value="PSCyt1"/>
    <property type="match status" value="1"/>
</dbReference>
<comment type="caution">
    <text evidence="6">The sequence shown here is derived from an EMBL/GenBank/DDBJ whole genome shotgun (WGS) entry which is preliminary data.</text>
</comment>
<gene>
    <name evidence="6" type="ORF">H0921_16170</name>
</gene>
<dbReference type="GO" id="GO:0009055">
    <property type="term" value="F:electron transfer activity"/>
    <property type="evidence" value="ECO:0007669"/>
    <property type="project" value="InterPro"/>
</dbReference>
<reference evidence="6 7" key="1">
    <citation type="submission" date="2020-07" db="EMBL/GenBank/DDBJ databases">
        <title>Thermogemmata thermophila gen. nov., sp. nov., a novel moderate thermophilic planctomycete from a Kamchatka hot spring.</title>
        <authorList>
            <person name="Elcheninov A.G."/>
            <person name="Podosokorskaya O.A."/>
            <person name="Kovaleva O.L."/>
            <person name="Novikov A."/>
            <person name="Bonch-Osmolovskaya E.A."/>
            <person name="Toshchakov S.V."/>
            <person name="Kublanov I.V."/>
        </authorList>
    </citation>
    <scope>NUCLEOTIDE SEQUENCE [LARGE SCALE GENOMIC DNA]</scope>
    <source>
        <strain evidence="6 7">2918</strain>
    </source>
</reference>
<evidence type="ECO:0000256" key="2">
    <source>
        <dbReference type="ARBA" id="ARBA00023004"/>
    </source>
</evidence>
<dbReference type="AlphaFoldDB" id="A0A7V8VGX7"/>
<evidence type="ECO:0000256" key="4">
    <source>
        <dbReference type="SAM" id="MobiDB-lite"/>
    </source>
</evidence>
<accession>A0A7V8VGX7</accession>
<dbReference type="GO" id="GO:0046872">
    <property type="term" value="F:metal ion binding"/>
    <property type="evidence" value="ECO:0007669"/>
    <property type="project" value="UniProtKB-KW"/>
</dbReference>
<keyword evidence="2 3" id="KW-0408">Iron</keyword>
<feature type="domain" description="Cytochrome c" evidence="5">
    <location>
        <begin position="100"/>
        <end position="193"/>
    </location>
</feature>
<proteinExistence type="predicted"/>
<evidence type="ECO:0000256" key="1">
    <source>
        <dbReference type="ARBA" id="ARBA00022723"/>
    </source>
</evidence>
<evidence type="ECO:0000313" key="6">
    <source>
        <dbReference type="EMBL" id="MBA2227695.1"/>
    </source>
</evidence>
<evidence type="ECO:0000256" key="3">
    <source>
        <dbReference type="PROSITE-ProRule" id="PRU00433"/>
    </source>
</evidence>
<dbReference type="PROSITE" id="PS51007">
    <property type="entry name" value="CYTC"/>
    <property type="match status" value="1"/>
</dbReference>